<keyword evidence="3 6" id="KW-0812">Transmembrane</keyword>
<dbReference type="GO" id="GO:0005886">
    <property type="term" value="C:plasma membrane"/>
    <property type="evidence" value="ECO:0007669"/>
    <property type="project" value="UniProtKB-SubCell"/>
</dbReference>
<feature type="transmembrane region" description="Helical" evidence="6">
    <location>
        <begin position="131"/>
        <end position="159"/>
    </location>
</feature>
<evidence type="ECO:0000259" key="8">
    <source>
        <dbReference type="Pfam" id="PF02687"/>
    </source>
</evidence>
<feature type="transmembrane region" description="Helical" evidence="6">
    <location>
        <begin position="270"/>
        <end position="292"/>
    </location>
</feature>
<feature type="transmembrane region" description="Helical" evidence="6">
    <location>
        <begin position="470"/>
        <end position="502"/>
    </location>
</feature>
<dbReference type="Proteomes" id="UP001236014">
    <property type="component" value="Chromosome"/>
</dbReference>
<dbReference type="PANTHER" id="PTHR30287:SF2">
    <property type="entry name" value="BLL1001 PROTEIN"/>
    <property type="match status" value="1"/>
</dbReference>
<evidence type="ECO:0000313" key="10">
    <source>
        <dbReference type="Proteomes" id="UP001236014"/>
    </source>
</evidence>
<sequence length="602" mass="60685">MKRFLPVVAIGFAAFFAFGAVLAQGITAATLARGHVGHLDQISAVLAAFVLVAALTAVLVATTVFRITFAQRTGELALLRLLGAGRGRVAVRMIGEGVVTGLLASGAGVLAAFAVGSAAPLAGLPAPEFPWAGAVAVAFGGAGITALAVVSPAVAASGVAPLQALRESSVQDDGVRRVRLVAGALALLGAVVLLVSTLMSGLGDDARPAGVTESLLTRTVLSAALFFCAFACFGSVLMPGLLRVAGLLTRRFGAVGRLAVSGVGGAPRRAAAVTMSVALGVSVVIGSLAGAASMRANGETEMASSYPTDLELTGSFPSGYEETLRAAGLRHVLGYRRLDVGFTSATDHIVAGSTDVTLPDLPTADRLDVATGSLHGVVLGGALARTLHVSAGEHLRLEARGRSVEVTVGGTLHGSVPLGSAVLGSDVLDALGAPAELDGFLADGSERAVPAGNDIQVESLAQSREKKESWLGSLSVLAVVLLALTLVIAVVGIGATTSLSVLERVRESALLRAIGLSRRRLRTMITLESAVYGLLGSVLGLVIGLVHAWLAVLALGEDWPLRVPVLPLAAVVVALVVLSAAAGLVPARRAARVSPAAGRTDG</sequence>
<dbReference type="InterPro" id="IPR003838">
    <property type="entry name" value="ABC3_permease_C"/>
</dbReference>
<dbReference type="AlphaFoldDB" id="A0A9Y2MXR3"/>
<dbReference type="RefSeq" id="WP_285973166.1">
    <property type="nucleotide sequence ID" value="NZ_CP127294.1"/>
</dbReference>
<protein>
    <submittedName>
        <fullName evidence="9">ABC transporter permease</fullName>
    </submittedName>
</protein>
<feature type="chain" id="PRO_5040814764" evidence="7">
    <location>
        <begin position="24"/>
        <end position="602"/>
    </location>
</feature>
<accession>A0A9Y2MXR3</accession>
<feature type="transmembrane region" description="Helical" evidence="6">
    <location>
        <begin position="47"/>
        <end position="69"/>
    </location>
</feature>
<feature type="domain" description="ABC3 transporter permease C-terminal" evidence="8">
    <location>
        <begin position="48"/>
        <end position="157"/>
    </location>
</feature>
<proteinExistence type="predicted"/>
<dbReference type="PANTHER" id="PTHR30287">
    <property type="entry name" value="MEMBRANE COMPONENT OF PREDICTED ABC SUPERFAMILY METABOLITE UPTAKE TRANSPORTER"/>
    <property type="match status" value="1"/>
</dbReference>
<keyword evidence="7" id="KW-0732">Signal</keyword>
<feature type="domain" description="ABC3 transporter permease C-terminal" evidence="8">
    <location>
        <begin position="480"/>
        <end position="595"/>
    </location>
</feature>
<feature type="transmembrane region" description="Helical" evidence="6">
    <location>
        <begin position="180"/>
        <end position="203"/>
    </location>
</feature>
<evidence type="ECO:0000313" key="9">
    <source>
        <dbReference type="EMBL" id="WIX82601.1"/>
    </source>
</evidence>
<evidence type="ECO:0000256" key="3">
    <source>
        <dbReference type="ARBA" id="ARBA00022692"/>
    </source>
</evidence>
<feature type="transmembrane region" description="Helical" evidence="6">
    <location>
        <begin position="565"/>
        <end position="585"/>
    </location>
</feature>
<comment type="subcellular location">
    <subcellularLocation>
        <location evidence="1">Cell membrane</location>
        <topology evidence="1">Multi-pass membrane protein</topology>
    </subcellularLocation>
</comment>
<name>A0A9Y2MXR3_9PSEU</name>
<keyword evidence="5 6" id="KW-0472">Membrane</keyword>
<evidence type="ECO:0000256" key="6">
    <source>
        <dbReference type="SAM" id="Phobius"/>
    </source>
</evidence>
<dbReference type="InterPro" id="IPR038766">
    <property type="entry name" value="Membrane_comp_ABC_pdt"/>
</dbReference>
<feature type="signal peptide" evidence="7">
    <location>
        <begin position="1"/>
        <end position="23"/>
    </location>
</feature>
<keyword evidence="4 6" id="KW-1133">Transmembrane helix</keyword>
<dbReference type="KEGG" id="acab:QRX50_18415"/>
<evidence type="ECO:0000256" key="4">
    <source>
        <dbReference type="ARBA" id="ARBA00022989"/>
    </source>
</evidence>
<organism evidence="9 10">
    <name type="scientific">Amycolatopsis carbonis</name>
    <dbReference type="NCBI Taxonomy" id="715471"/>
    <lineage>
        <taxon>Bacteria</taxon>
        <taxon>Bacillati</taxon>
        <taxon>Actinomycetota</taxon>
        <taxon>Actinomycetes</taxon>
        <taxon>Pseudonocardiales</taxon>
        <taxon>Pseudonocardiaceae</taxon>
        <taxon>Amycolatopsis</taxon>
    </lineage>
</organism>
<feature type="transmembrane region" description="Helical" evidence="6">
    <location>
        <begin position="529"/>
        <end position="553"/>
    </location>
</feature>
<dbReference type="Pfam" id="PF02687">
    <property type="entry name" value="FtsX"/>
    <property type="match status" value="2"/>
</dbReference>
<reference evidence="9 10" key="1">
    <citation type="submission" date="2023-06" db="EMBL/GenBank/DDBJ databases">
        <authorList>
            <person name="Oyuntsetseg B."/>
            <person name="Kim S.B."/>
        </authorList>
    </citation>
    <scope>NUCLEOTIDE SEQUENCE [LARGE SCALE GENOMIC DNA]</scope>
    <source>
        <strain evidence="9 10">2-15</strain>
    </source>
</reference>
<evidence type="ECO:0000256" key="2">
    <source>
        <dbReference type="ARBA" id="ARBA00022475"/>
    </source>
</evidence>
<evidence type="ECO:0000256" key="1">
    <source>
        <dbReference type="ARBA" id="ARBA00004651"/>
    </source>
</evidence>
<evidence type="ECO:0000256" key="7">
    <source>
        <dbReference type="SAM" id="SignalP"/>
    </source>
</evidence>
<dbReference type="EMBL" id="CP127294">
    <property type="protein sequence ID" value="WIX82601.1"/>
    <property type="molecule type" value="Genomic_DNA"/>
</dbReference>
<gene>
    <name evidence="9" type="ORF">QRX50_18415</name>
</gene>
<feature type="transmembrane region" description="Helical" evidence="6">
    <location>
        <begin position="223"/>
        <end position="249"/>
    </location>
</feature>
<keyword evidence="2" id="KW-1003">Cell membrane</keyword>
<evidence type="ECO:0000256" key="5">
    <source>
        <dbReference type="ARBA" id="ARBA00023136"/>
    </source>
</evidence>
<feature type="transmembrane region" description="Helical" evidence="6">
    <location>
        <begin position="90"/>
        <end position="119"/>
    </location>
</feature>
<keyword evidence="10" id="KW-1185">Reference proteome</keyword>